<dbReference type="Gene3D" id="1.10.730.10">
    <property type="entry name" value="Isoleucyl-tRNA Synthetase, Domain 1"/>
    <property type="match status" value="1"/>
</dbReference>
<evidence type="ECO:0000256" key="15">
    <source>
        <dbReference type="SAM" id="MobiDB-lite"/>
    </source>
</evidence>
<evidence type="ECO:0000259" key="16">
    <source>
        <dbReference type="Pfam" id="PF00133"/>
    </source>
</evidence>
<dbReference type="Pfam" id="PF00133">
    <property type="entry name" value="tRNA-synt_1"/>
    <property type="match status" value="1"/>
</dbReference>
<dbReference type="Gramene" id="CDF38815">
    <property type="protein sequence ID" value="CDF38815"/>
    <property type="gene ID" value="CHC_T00001234001"/>
</dbReference>
<dbReference type="PRINTS" id="PR00986">
    <property type="entry name" value="TRNASYNTHVAL"/>
</dbReference>
<dbReference type="PROSITE" id="PS00178">
    <property type="entry name" value="AA_TRNA_LIGASE_I"/>
    <property type="match status" value="1"/>
</dbReference>
<dbReference type="KEGG" id="ccp:CHC_T00001234001"/>
<comment type="subcellular location">
    <subcellularLocation>
        <location evidence="2">Cytoplasm</location>
    </subcellularLocation>
    <subcellularLocation>
        <location evidence="1">Mitochondrion</location>
    </subcellularLocation>
</comment>
<reference evidence="19" key="1">
    <citation type="journal article" date="2013" name="Proc. Natl. Acad. Sci. U.S.A.">
        <title>Genome structure and metabolic features in the red seaweed Chondrus crispus shed light on evolution of the Archaeplastida.</title>
        <authorList>
            <person name="Collen J."/>
            <person name="Porcel B."/>
            <person name="Carre W."/>
            <person name="Ball S.G."/>
            <person name="Chaparro C."/>
            <person name="Tonon T."/>
            <person name="Barbeyron T."/>
            <person name="Michel G."/>
            <person name="Noel B."/>
            <person name="Valentin K."/>
            <person name="Elias M."/>
            <person name="Artiguenave F."/>
            <person name="Arun A."/>
            <person name="Aury J.M."/>
            <person name="Barbosa-Neto J.F."/>
            <person name="Bothwell J.H."/>
            <person name="Bouget F.Y."/>
            <person name="Brillet L."/>
            <person name="Cabello-Hurtado F."/>
            <person name="Capella-Gutierrez S."/>
            <person name="Charrier B."/>
            <person name="Cladiere L."/>
            <person name="Cock J.M."/>
            <person name="Coelho S.M."/>
            <person name="Colleoni C."/>
            <person name="Czjzek M."/>
            <person name="Da Silva C."/>
            <person name="Delage L."/>
            <person name="Denoeud F."/>
            <person name="Deschamps P."/>
            <person name="Dittami S.M."/>
            <person name="Gabaldon T."/>
            <person name="Gachon C.M."/>
            <person name="Groisillier A."/>
            <person name="Herve C."/>
            <person name="Jabbari K."/>
            <person name="Katinka M."/>
            <person name="Kloareg B."/>
            <person name="Kowalczyk N."/>
            <person name="Labadie K."/>
            <person name="Leblanc C."/>
            <person name="Lopez P.J."/>
            <person name="McLachlan D.H."/>
            <person name="Meslet-Cladiere L."/>
            <person name="Moustafa A."/>
            <person name="Nehr Z."/>
            <person name="Nyvall Collen P."/>
            <person name="Panaud O."/>
            <person name="Partensky F."/>
            <person name="Poulain J."/>
            <person name="Rensing S.A."/>
            <person name="Rousvoal S."/>
            <person name="Samson G."/>
            <person name="Symeonidi A."/>
            <person name="Weissenbach J."/>
            <person name="Zambounis A."/>
            <person name="Wincker P."/>
            <person name="Boyen C."/>
        </authorList>
    </citation>
    <scope>NUCLEOTIDE SEQUENCE [LARGE SCALE GENOMIC DNA]</scope>
    <source>
        <strain evidence="19">cv. Stackhouse</strain>
    </source>
</reference>
<proteinExistence type="inferred from homology"/>
<dbReference type="SUPFAM" id="SSF47323">
    <property type="entry name" value="Anticodon-binding domain of a subclass of class I aminoacyl-tRNA synthetases"/>
    <property type="match status" value="1"/>
</dbReference>
<dbReference type="PANTHER" id="PTHR11946:SF109">
    <property type="entry name" value="VALINE--TRNA LIGASE"/>
    <property type="match status" value="1"/>
</dbReference>
<dbReference type="GO" id="GO:0005739">
    <property type="term" value="C:mitochondrion"/>
    <property type="evidence" value="ECO:0007669"/>
    <property type="project" value="UniProtKB-SubCell"/>
</dbReference>
<name>R7QN48_CHOCR</name>
<dbReference type="FunFam" id="3.90.740.10:FF:000005">
    <property type="entry name" value="Valine--tRNA ligase, mitochondrial"/>
    <property type="match status" value="1"/>
</dbReference>
<dbReference type="SUPFAM" id="SSF52374">
    <property type="entry name" value="Nucleotidylyl transferase"/>
    <property type="match status" value="1"/>
</dbReference>
<dbReference type="CDD" id="cd07962">
    <property type="entry name" value="Anticodon_Ia_Val"/>
    <property type="match status" value="1"/>
</dbReference>
<dbReference type="NCBIfam" id="NF004349">
    <property type="entry name" value="PRK05729.1"/>
    <property type="match status" value="1"/>
</dbReference>
<evidence type="ECO:0000256" key="2">
    <source>
        <dbReference type="ARBA" id="ARBA00004496"/>
    </source>
</evidence>
<evidence type="ECO:0000256" key="5">
    <source>
        <dbReference type="ARBA" id="ARBA00022490"/>
    </source>
</evidence>
<evidence type="ECO:0000256" key="9">
    <source>
        <dbReference type="ARBA" id="ARBA00022917"/>
    </source>
</evidence>
<feature type="domain" description="Methionyl/Valyl/Leucyl/Isoleucyl-tRNA synthetase anticodon-binding" evidence="17">
    <location>
        <begin position="764"/>
        <end position="912"/>
    </location>
</feature>
<dbReference type="InterPro" id="IPR002300">
    <property type="entry name" value="aa-tRNA-synth_Ia"/>
</dbReference>
<evidence type="ECO:0000256" key="12">
    <source>
        <dbReference type="ARBA" id="ARBA00040837"/>
    </source>
</evidence>
<evidence type="ECO:0000256" key="11">
    <source>
        <dbReference type="ARBA" id="ARBA00029936"/>
    </source>
</evidence>
<evidence type="ECO:0000256" key="10">
    <source>
        <dbReference type="ARBA" id="ARBA00023146"/>
    </source>
</evidence>
<dbReference type="InterPro" id="IPR013155">
    <property type="entry name" value="M/V/L/I-tRNA-synth_anticd-bd"/>
</dbReference>
<evidence type="ECO:0000256" key="7">
    <source>
        <dbReference type="ARBA" id="ARBA00022741"/>
    </source>
</evidence>
<feature type="domain" description="Aminoacyl-tRNA synthetase class Ia" evidence="16">
    <location>
        <begin position="97"/>
        <end position="717"/>
    </location>
</feature>
<dbReference type="Proteomes" id="UP000012073">
    <property type="component" value="Unassembled WGS sequence"/>
</dbReference>
<dbReference type="OMA" id="LDTWMDS"/>
<keyword evidence="10 14" id="KW-0030">Aminoacyl-tRNA synthetase</keyword>
<evidence type="ECO:0000256" key="13">
    <source>
        <dbReference type="ARBA" id="ARBA00047552"/>
    </source>
</evidence>
<evidence type="ECO:0000256" key="6">
    <source>
        <dbReference type="ARBA" id="ARBA00022598"/>
    </source>
</evidence>
<dbReference type="EMBL" id="HG001969">
    <property type="protein sequence ID" value="CDF38815.1"/>
    <property type="molecule type" value="Genomic_DNA"/>
</dbReference>
<dbReference type="Gene3D" id="3.90.740.10">
    <property type="entry name" value="Valyl/Leucyl/Isoleucyl-tRNA synthetase, editing domain"/>
    <property type="match status" value="1"/>
</dbReference>
<dbReference type="GeneID" id="17326449"/>
<dbReference type="FunFam" id="3.40.50.620:FF:000020">
    <property type="entry name" value="Valine--tRNA ligase, mitochondrial"/>
    <property type="match status" value="1"/>
</dbReference>
<dbReference type="InterPro" id="IPR009008">
    <property type="entry name" value="Val/Leu/Ile-tRNA-synth_edit"/>
</dbReference>
<dbReference type="STRING" id="2769.R7QN48"/>
<accession>R7QN48</accession>
<dbReference type="PANTHER" id="PTHR11946">
    <property type="entry name" value="VALYL-TRNA SYNTHETASES"/>
    <property type="match status" value="1"/>
</dbReference>
<evidence type="ECO:0000313" key="19">
    <source>
        <dbReference type="Proteomes" id="UP000012073"/>
    </source>
</evidence>
<feature type="region of interest" description="Disordered" evidence="15">
    <location>
        <begin position="1"/>
        <end position="54"/>
    </location>
</feature>
<evidence type="ECO:0000256" key="8">
    <source>
        <dbReference type="ARBA" id="ARBA00022840"/>
    </source>
</evidence>
<dbReference type="Pfam" id="PF08264">
    <property type="entry name" value="Anticodon_1"/>
    <property type="match status" value="1"/>
</dbReference>
<dbReference type="CDD" id="cd00817">
    <property type="entry name" value="ValRS_core"/>
    <property type="match status" value="1"/>
</dbReference>
<dbReference type="InterPro" id="IPR009080">
    <property type="entry name" value="tRNAsynth_Ia_anticodon-bd"/>
</dbReference>
<dbReference type="InterPro" id="IPR001412">
    <property type="entry name" value="aa-tRNA-synth_I_CS"/>
</dbReference>
<evidence type="ECO:0000256" key="1">
    <source>
        <dbReference type="ARBA" id="ARBA00004173"/>
    </source>
</evidence>
<keyword evidence="5" id="KW-0963">Cytoplasm</keyword>
<dbReference type="SUPFAM" id="SSF50677">
    <property type="entry name" value="ValRS/IleRS/LeuRS editing domain"/>
    <property type="match status" value="1"/>
</dbReference>
<dbReference type="GO" id="GO:0004832">
    <property type="term" value="F:valine-tRNA ligase activity"/>
    <property type="evidence" value="ECO:0007669"/>
    <property type="project" value="UniProtKB-EC"/>
</dbReference>
<keyword evidence="8 14" id="KW-0067">ATP-binding</keyword>
<dbReference type="FunFam" id="3.40.50.620:FF:000078">
    <property type="entry name" value="Valine--tRNA ligase, mitochondrial"/>
    <property type="match status" value="1"/>
</dbReference>
<dbReference type="FunFam" id="1.10.730.10:FF:000009">
    <property type="entry name" value="Valine--tRNA ligase, mitochondrial"/>
    <property type="match status" value="1"/>
</dbReference>
<keyword evidence="9 14" id="KW-0648">Protein biosynthesis</keyword>
<evidence type="ECO:0000256" key="4">
    <source>
        <dbReference type="ARBA" id="ARBA00013169"/>
    </source>
</evidence>
<dbReference type="InterPro" id="IPR033705">
    <property type="entry name" value="Anticodon_Ia_Val"/>
</dbReference>
<dbReference type="InterPro" id="IPR002303">
    <property type="entry name" value="Valyl-tRNA_ligase"/>
</dbReference>
<dbReference type="GO" id="GO:0006438">
    <property type="term" value="P:valyl-tRNA aminoacylation"/>
    <property type="evidence" value="ECO:0007669"/>
    <property type="project" value="InterPro"/>
</dbReference>
<gene>
    <name evidence="18" type="ORF">CHC_T00001234001</name>
</gene>
<organism evidence="18 19">
    <name type="scientific">Chondrus crispus</name>
    <name type="common">Carrageen Irish moss</name>
    <name type="synonym">Polymorpha crispa</name>
    <dbReference type="NCBI Taxonomy" id="2769"/>
    <lineage>
        <taxon>Eukaryota</taxon>
        <taxon>Rhodophyta</taxon>
        <taxon>Florideophyceae</taxon>
        <taxon>Rhodymeniophycidae</taxon>
        <taxon>Gigartinales</taxon>
        <taxon>Gigartinaceae</taxon>
        <taxon>Chondrus</taxon>
    </lineage>
</organism>
<comment type="similarity">
    <text evidence="3 14">Belongs to the class-I aminoacyl-tRNA synthetase family.</text>
</comment>
<dbReference type="GO" id="GO:0005829">
    <property type="term" value="C:cytosol"/>
    <property type="evidence" value="ECO:0007669"/>
    <property type="project" value="TreeGrafter"/>
</dbReference>
<evidence type="ECO:0000259" key="17">
    <source>
        <dbReference type="Pfam" id="PF08264"/>
    </source>
</evidence>
<dbReference type="HAMAP" id="MF_02004">
    <property type="entry name" value="Val_tRNA_synth_type1"/>
    <property type="match status" value="1"/>
</dbReference>
<dbReference type="AlphaFoldDB" id="R7QN48"/>
<evidence type="ECO:0000256" key="14">
    <source>
        <dbReference type="RuleBase" id="RU363035"/>
    </source>
</evidence>
<dbReference type="EC" id="6.1.1.9" evidence="4"/>
<dbReference type="Gene3D" id="3.40.50.620">
    <property type="entry name" value="HUPs"/>
    <property type="match status" value="2"/>
</dbReference>
<keyword evidence="6 14" id="KW-0436">Ligase</keyword>
<dbReference type="RefSeq" id="XP_005718720.1">
    <property type="nucleotide sequence ID" value="XM_005718663.1"/>
</dbReference>
<comment type="catalytic activity">
    <reaction evidence="13">
        <text>tRNA(Val) + L-valine + ATP = L-valyl-tRNA(Val) + AMP + diphosphate</text>
        <dbReference type="Rhea" id="RHEA:10704"/>
        <dbReference type="Rhea" id="RHEA-COMP:9672"/>
        <dbReference type="Rhea" id="RHEA-COMP:9708"/>
        <dbReference type="ChEBI" id="CHEBI:30616"/>
        <dbReference type="ChEBI" id="CHEBI:33019"/>
        <dbReference type="ChEBI" id="CHEBI:57762"/>
        <dbReference type="ChEBI" id="CHEBI:78442"/>
        <dbReference type="ChEBI" id="CHEBI:78537"/>
        <dbReference type="ChEBI" id="CHEBI:456215"/>
        <dbReference type="EC" id="6.1.1.9"/>
    </reaction>
</comment>
<dbReference type="GO" id="GO:0005524">
    <property type="term" value="F:ATP binding"/>
    <property type="evidence" value="ECO:0007669"/>
    <property type="project" value="UniProtKB-KW"/>
</dbReference>
<dbReference type="InterPro" id="IPR014729">
    <property type="entry name" value="Rossmann-like_a/b/a_fold"/>
</dbReference>
<dbReference type="GO" id="GO:0002161">
    <property type="term" value="F:aminoacyl-tRNA deacylase activity"/>
    <property type="evidence" value="ECO:0007669"/>
    <property type="project" value="InterPro"/>
</dbReference>
<keyword evidence="19" id="KW-1185">Reference proteome</keyword>
<keyword evidence="7 14" id="KW-0547">Nucleotide-binding</keyword>
<dbReference type="NCBIfam" id="TIGR00422">
    <property type="entry name" value="valS"/>
    <property type="match status" value="1"/>
</dbReference>
<evidence type="ECO:0000256" key="3">
    <source>
        <dbReference type="ARBA" id="ARBA00005594"/>
    </source>
</evidence>
<protein>
    <recommendedName>
        <fullName evidence="12">Valine--tRNA ligase, mitochondrial</fullName>
        <ecNumber evidence="4">6.1.1.9</ecNumber>
    </recommendedName>
    <alternativeName>
        <fullName evidence="11">Valyl-tRNA synthetase</fullName>
    </alternativeName>
</protein>
<dbReference type="PhylomeDB" id="R7QN48"/>
<sequence length="1042" mass="116420">MSQEEKDALPLSRRKKLEKQLAALRKKQAKAAAAANRAQATPKKDGATSDKKKKKAAAQAAADAMANFVNNTPAGDKKILDDVMAPTYHPRAVESAWYEWWEKQGYFHADAKDMEGKGPEDAFIMVIPPPNVTGSLHLGHALMCAVEDALARYHRMHGKVTMWLPGVDHAGIATQAVVEKQLKKERGIDRHALGRDGFVKQVWDWKTEYGGKIVHQLRRIGSSLDWEREEFTMSDKLNNAVREAFVKFYDDGLIYRDTRLVNWSSTLHTAISDIEVDNIEIEAFTKRKVPGHEDLIEFGVLTNFAYKVDGLDEELVVATTRLETMLGDTAVAVHPDDPRYKHLIGKNLIHPFVDRKLPIIADGELVDMSFGTGAVKVTPAHDPNDFACGRRNGLPEVTIINLDGDINENGGKFNGMKRYVARVEVEKELAGMDLLRGKEPNAMSLPVCSRSGDVVEPLLIPQWWVNCKELAKRSADAVRNSDLEVVPSQFQDTWFRWLDNIRDWCISRQLWWGHRIPAYEASTDGAPSETIWVVGRTEAEARERAAARLNVVTDAIKLKQDEDVLDTWFSSGLFPFSVFGWPEKTKDLEAFYPTTLLETGHDILFFWVARMVMMGIGLTGKLPFKTVLLHSLVRDKKGRKMSKSLGNVIDPLEVINGATLNELSEKIKKSNLPAKEIQRAIADQKEDYPGGIPECGADALRIGLLAYMTQGGDINLDVARVIGYRNFCNKLWNATKFALGNLEKDFVFSNNGLQGAIELGETLDLWILSRLNATCAEVNDAFVAYNLGDAVSIAYRFWMSELCGIYLEGLKPVMRGEDEGKKTAAKMVLFECLSAGIRMLHPMIPFVTEELYQRLPGPTVPESICIAPFPKQSESRHFEAAELRLESTMKNVQAIRAVKAEYGLKPSSAPEVFILAADEEAAKRIVPQYVETLTSCGKTTAGISGVTEPPNGAAVTVVDEKYEVHVILTGLVDFESEITKLEAAASEKGMLVEEYDKKMSAEGYESRVPEKVRCKNTKTREKYILEKANLELLAERFRKLLR</sequence>
<feature type="compositionally biased region" description="Low complexity" evidence="15">
    <location>
        <begin position="30"/>
        <end position="40"/>
    </location>
</feature>
<dbReference type="OrthoDB" id="629407at2759"/>
<evidence type="ECO:0000313" key="18">
    <source>
        <dbReference type="EMBL" id="CDF38815.1"/>
    </source>
</evidence>